<dbReference type="GO" id="GO:0003995">
    <property type="term" value="F:acyl-CoA dehydrogenase activity"/>
    <property type="evidence" value="ECO:0007669"/>
    <property type="project" value="TreeGrafter"/>
</dbReference>
<keyword evidence="5" id="KW-0479">Metal-binding</keyword>
<dbReference type="PROSITE" id="PS50255">
    <property type="entry name" value="CYTOCHROME_B5_2"/>
    <property type="match status" value="1"/>
</dbReference>
<keyword evidence="3" id="KW-0349">Heme</keyword>
<evidence type="ECO:0000313" key="10">
    <source>
        <dbReference type="EMBL" id="SAL97116.1"/>
    </source>
</evidence>
<dbReference type="Proteomes" id="UP000078561">
    <property type="component" value="Unassembled WGS sequence"/>
</dbReference>
<proteinExistence type="inferred from homology"/>
<evidence type="ECO:0000256" key="1">
    <source>
        <dbReference type="ARBA" id="ARBA00001974"/>
    </source>
</evidence>
<organism evidence="10">
    <name type="scientific">Absidia glauca</name>
    <name type="common">Pin mould</name>
    <dbReference type="NCBI Taxonomy" id="4829"/>
    <lineage>
        <taxon>Eukaryota</taxon>
        <taxon>Fungi</taxon>
        <taxon>Fungi incertae sedis</taxon>
        <taxon>Mucoromycota</taxon>
        <taxon>Mucoromycotina</taxon>
        <taxon>Mucoromycetes</taxon>
        <taxon>Mucorales</taxon>
        <taxon>Cunninghamellaceae</taxon>
        <taxon>Absidia</taxon>
    </lineage>
</organism>
<dbReference type="PROSITE" id="PS00191">
    <property type="entry name" value="CYTOCHROME_B5_1"/>
    <property type="match status" value="1"/>
</dbReference>
<dbReference type="AlphaFoldDB" id="A0A168LMQ9"/>
<dbReference type="Pfam" id="PF00173">
    <property type="entry name" value="Cyt-b5"/>
    <property type="match status" value="1"/>
</dbReference>
<dbReference type="InterPro" id="IPR013786">
    <property type="entry name" value="AcylCoA_DH/ox_N"/>
</dbReference>
<dbReference type="PANTHER" id="PTHR48083:SF28">
    <property type="entry name" value="ACYL-COA DEHYDROGENASE FAMILY PROTEIN (AFU_ORTHOLOGUE AFUA_6G10880)-RELATED"/>
    <property type="match status" value="1"/>
</dbReference>
<evidence type="ECO:0000256" key="5">
    <source>
        <dbReference type="ARBA" id="ARBA00022723"/>
    </source>
</evidence>
<dbReference type="InterPro" id="IPR037069">
    <property type="entry name" value="AcylCoA_DH/ox_N_sf"/>
</dbReference>
<dbReference type="Pfam" id="PF02770">
    <property type="entry name" value="Acyl-CoA_dh_M"/>
    <property type="match status" value="1"/>
</dbReference>
<dbReference type="SUPFAM" id="SSF47203">
    <property type="entry name" value="Acyl-CoA dehydrogenase C-terminal domain-like"/>
    <property type="match status" value="1"/>
</dbReference>
<keyword evidence="4" id="KW-0285">Flavoprotein</keyword>
<dbReference type="Gene3D" id="1.20.140.10">
    <property type="entry name" value="Butyryl-CoA Dehydrogenase, subunit A, domain 3"/>
    <property type="match status" value="1"/>
</dbReference>
<dbReference type="GO" id="GO:0020037">
    <property type="term" value="F:heme binding"/>
    <property type="evidence" value="ECO:0007669"/>
    <property type="project" value="InterPro"/>
</dbReference>
<protein>
    <recommendedName>
        <fullName evidence="9">Cytochrome b5 heme-binding domain-containing protein</fullName>
    </recommendedName>
</protein>
<dbReference type="InterPro" id="IPR009075">
    <property type="entry name" value="AcylCo_DH/oxidase_C"/>
</dbReference>
<feature type="domain" description="Cytochrome b5 heme-binding" evidence="9">
    <location>
        <begin position="2"/>
        <end position="78"/>
    </location>
</feature>
<dbReference type="EMBL" id="LT551507">
    <property type="protein sequence ID" value="SAL97116.1"/>
    <property type="molecule type" value="Genomic_DNA"/>
</dbReference>
<keyword evidence="7" id="KW-0560">Oxidoreductase</keyword>
<evidence type="ECO:0000256" key="3">
    <source>
        <dbReference type="ARBA" id="ARBA00022617"/>
    </source>
</evidence>
<name>A0A168LMQ9_ABSGL</name>
<sequence>MSKYFSIEEVAKHTAAEDCWVIIHGGVYDLTPFLSEHPGGKKILLKHAGIDATEKFDAFHNASVLSKLGAQYLIGKVGGSQEEEGSSVETDEVEDVNPLVVGKPFGDMVPYSDPMWYQDWYSPYYKDSHRAVRKAVREFVDKEITPFCYEWDEAKQLPRELYYKAAKAGILAGCCAAVSDPATMIPYGMPGGVPYEEFDAFHRLIVMDELSRCASGGVTWGLIGGLGIGIGPIIHFASKELQALVVPDCLSGKKRICLAITEPTGGSDVANLQTEAKDMGDYFLVNGEKKWITNGGGRLLSFYGYVVFADFFSVAVRTGKPGFGGISFLLIERNMPGVTTRQMNCSGVWASGTAYVTFEDVKVPKSHVIGKVDKGFKYIMENFNPERIGCVIQANRFARVCIEEAITYGNKRETFGKKLIDHPVIRNKLANMIRKVEATHAWLEALVYQSTHMDPSIQAIRLGGPIALCKAQASRTFEYCAREAAQIFGGLSYTRGGQGEKVERLYREVRAYAIPGGSEEIMLDLGVRQSIKVGQFMGAKM</sequence>
<reference evidence="10" key="1">
    <citation type="submission" date="2016-04" db="EMBL/GenBank/DDBJ databases">
        <authorList>
            <person name="Evans L.H."/>
            <person name="Alamgir A."/>
            <person name="Owens N."/>
            <person name="Weber N.D."/>
            <person name="Virtaneva K."/>
            <person name="Barbian K."/>
            <person name="Babar A."/>
            <person name="Rosenke K."/>
        </authorList>
    </citation>
    <scope>NUCLEOTIDE SEQUENCE [LARGE SCALE GENOMIC DNA]</scope>
    <source>
        <strain evidence="10">CBS 101.48</strain>
    </source>
</reference>
<dbReference type="SMART" id="SM01117">
    <property type="entry name" value="Cyt-b5"/>
    <property type="match status" value="1"/>
</dbReference>
<dbReference type="InterPro" id="IPR001199">
    <property type="entry name" value="Cyt_B5-like_heme/steroid-bd"/>
</dbReference>
<dbReference type="InterPro" id="IPR006091">
    <property type="entry name" value="Acyl-CoA_Oxase/DH_mid-dom"/>
</dbReference>
<dbReference type="GO" id="GO:0046872">
    <property type="term" value="F:metal ion binding"/>
    <property type="evidence" value="ECO:0007669"/>
    <property type="project" value="UniProtKB-KW"/>
</dbReference>
<dbReference type="InterPro" id="IPR050741">
    <property type="entry name" value="Acyl-CoA_dehydrogenase"/>
</dbReference>
<evidence type="ECO:0000256" key="8">
    <source>
        <dbReference type="ARBA" id="ARBA00023004"/>
    </source>
</evidence>
<keyword evidence="6" id="KW-0274">FAD</keyword>
<evidence type="ECO:0000313" key="11">
    <source>
        <dbReference type="Proteomes" id="UP000078561"/>
    </source>
</evidence>
<evidence type="ECO:0000256" key="4">
    <source>
        <dbReference type="ARBA" id="ARBA00022630"/>
    </source>
</evidence>
<dbReference type="GO" id="GO:0005737">
    <property type="term" value="C:cytoplasm"/>
    <property type="evidence" value="ECO:0007669"/>
    <property type="project" value="TreeGrafter"/>
</dbReference>
<dbReference type="Pfam" id="PF00441">
    <property type="entry name" value="Acyl-CoA_dh_1"/>
    <property type="match status" value="1"/>
</dbReference>
<dbReference type="OrthoDB" id="10254877at2759"/>
<dbReference type="Gene3D" id="1.10.540.10">
    <property type="entry name" value="Acyl-CoA dehydrogenase/oxidase, N-terminal domain"/>
    <property type="match status" value="1"/>
</dbReference>
<evidence type="ECO:0000259" key="9">
    <source>
        <dbReference type="PROSITE" id="PS50255"/>
    </source>
</evidence>
<evidence type="ECO:0000256" key="6">
    <source>
        <dbReference type="ARBA" id="ARBA00022827"/>
    </source>
</evidence>
<dbReference type="GO" id="GO:0033539">
    <property type="term" value="P:fatty acid beta-oxidation using acyl-CoA dehydrogenase"/>
    <property type="evidence" value="ECO:0007669"/>
    <property type="project" value="TreeGrafter"/>
</dbReference>
<keyword evidence="11" id="KW-1185">Reference proteome</keyword>
<evidence type="ECO:0000256" key="7">
    <source>
        <dbReference type="ARBA" id="ARBA00023002"/>
    </source>
</evidence>
<dbReference type="PRINTS" id="PR00363">
    <property type="entry name" value="CYTOCHROMEB5"/>
</dbReference>
<dbReference type="Gene3D" id="2.40.110.10">
    <property type="entry name" value="Butyryl-CoA Dehydrogenase, subunit A, domain 2"/>
    <property type="match status" value="1"/>
</dbReference>
<dbReference type="InterPro" id="IPR009100">
    <property type="entry name" value="AcylCoA_DH/oxidase_NM_dom_sf"/>
</dbReference>
<dbReference type="GO" id="GO:0050660">
    <property type="term" value="F:flavin adenine dinucleotide binding"/>
    <property type="evidence" value="ECO:0007669"/>
    <property type="project" value="InterPro"/>
</dbReference>
<dbReference type="InterPro" id="IPR018506">
    <property type="entry name" value="Cyt_B5_heme-BS"/>
</dbReference>
<dbReference type="InterPro" id="IPR036400">
    <property type="entry name" value="Cyt_B5-like_heme/steroid_sf"/>
</dbReference>
<dbReference type="SUPFAM" id="SSF56645">
    <property type="entry name" value="Acyl-CoA dehydrogenase NM domain-like"/>
    <property type="match status" value="1"/>
</dbReference>
<comment type="cofactor">
    <cofactor evidence="1">
        <name>FAD</name>
        <dbReference type="ChEBI" id="CHEBI:57692"/>
    </cofactor>
</comment>
<dbReference type="FunFam" id="3.10.120.10:FF:000007">
    <property type="entry name" value="Sulfite oxidase, mitochondrial"/>
    <property type="match status" value="1"/>
</dbReference>
<dbReference type="InParanoid" id="A0A168LMQ9"/>
<gene>
    <name evidence="10" type="primary">ABSGL_02574.1 scaffold 3452</name>
</gene>
<accession>A0A168LMQ9</accession>
<comment type="similarity">
    <text evidence="2">Belongs to the acyl-CoA dehydrogenase family.</text>
</comment>
<dbReference type="InterPro" id="IPR046373">
    <property type="entry name" value="Acyl-CoA_Oxase/DH_mid-dom_sf"/>
</dbReference>
<dbReference type="SUPFAM" id="SSF55856">
    <property type="entry name" value="Cytochrome b5-like heme/steroid binding domain"/>
    <property type="match status" value="1"/>
</dbReference>
<dbReference type="Gene3D" id="3.10.120.10">
    <property type="entry name" value="Cytochrome b5-like heme/steroid binding domain"/>
    <property type="match status" value="1"/>
</dbReference>
<keyword evidence="8" id="KW-0408">Iron</keyword>
<evidence type="ECO:0000256" key="2">
    <source>
        <dbReference type="ARBA" id="ARBA00009347"/>
    </source>
</evidence>
<dbReference type="PANTHER" id="PTHR48083">
    <property type="entry name" value="MEDIUM-CHAIN SPECIFIC ACYL-COA DEHYDROGENASE, MITOCHONDRIAL-RELATED"/>
    <property type="match status" value="1"/>
</dbReference>
<dbReference type="Pfam" id="PF02771">
    <property type="entry name" value="Acyl-CoA_dh_N"/>
    <property type="match status" value="1"/>
</dbReference>
<dbReference type="STRING" id="4829.A0A168LMQ9"/>
<dbReference type="InterPro" id="IPR036250">
    <property type="entry name" value="AcylCo_DH-like_C"/>
</dbReference>